<dbReference type="InterPro" id="IPR022344">
    <property type="entry name" value="GTA_major-tail"/>
</dbReference>
<dbReference type="EMBL" id="PDVP01000002">
    <property type="protein sequence ID" value="PHP68353.1"/>
    <property type="molecule type" value="Genomic_DNA"/>
</dbReference>
<reference evidence="1 2" key="1">
    <citation type="submission" date="2017-10" db="EMBL/GenBank/DDBJ databases">
        <title>Sedimentibacterium mangrovi gen. nov., sp. nov., a novel member of family Phyllobacteriacea isolated from mangrove sediment.</title>
        <authorList>
            <person name="Liao H."/>
            <person name="Tian Y."/>
        </authorList>
    </citation>
    <scope>NUCLEOTIDE SEQUENCE [LARGE SCALE GENOMIC DNA]</scope>
    <source>
        <strain evidence="1 2">X9-2-2</strain>
    </source>
</reference>
<sequence length="137" mass="14296">MGAQKGKDLLVKLDGAGRGDYVTVAGLRARRIAFNATTVDVTDSESAGRWRELLAASGVRRASVTGSGIFKDAASDALVRLAFFDGAVNAWQLAIPDFGTVSGPFQVTALEYSGNHDAEITFEIALESAGALAFEAA</sequence>
<dbReference type="NCBIfam" id="TIGR02126">
    <property type="entry name" value="phgtail_TP901_1"/>
    <property type="match status" value="1"/>
</dbReference>
<comment type="caution">
    <text evidence="1">The sequence shown here is derived from an EMBL/GenBank/DDBJ whole genome shotgun (WGS) entry which is preliminary data.</text>
</comment>
<name>A0A2G1QS48_9HYPH</name>
<organism evidence="1 2">
    <name type="scientific">Zhengella mangrovi</name>
    <dbReference type="NCBI Taxonomy" id="1982044"/>
    <lineage>
        <taxon>Bacteria</taxon>
        <taxon>Pseudomonadati</taxon>
        <taxon>Pseudomonadota</taxon>
        <taxon>Alphaproteobacteria</taxon>
        <taxon>Hyphomicrobiales</taxon>
        <taxon>Notoacmeibacteraceae</taxon>
        <taxon>Zhengella</taxon>
    </lineage>
</organism>
<keyword evidence="2" id="KW-1185">Reference proteome</keyword>
<dbReference type="PRINTS" id="PR01996">
    <property type="entry name" value="MTP1FAMILY"/>
</dbReference>
<dbReference type="Pfam" id="PF06199">
    <property type="entry name" value="Phage_tail_2"/>
    <property type="match status" value="1"/>
</dbReference>
<dbReference type="InterPro" id="IPR011855">
    <property type="entry name" value="Phgtail_TP901_1"/>
</dbReference>
<protein>
    <submittedName>
        <fullName evidence="1">Phage major tail protein, TP901-1 family</fullName>
    </submittedName>
</protein>
<proteinExistence type="predicted"/>
<dbReference type="AlphaFoldDB" id="A0A2G1QS48"/>
<dbReference type="RefSeq" id="WP_099305148.1">
    <property type="nucleotide sequence ID" value="NZ_PDVP01000002.1"/>
</dbReference>
<dbReference type="OrthoDB" id="7266971at2"/>
<dbReference type="Proteomes" id="UP000221168">
    <property type="component" value="Unassembled WGS sequence"/>
</dbReference>
<gene>
    <name evidence="1" type="ORF">CSC94_06830</name>
</gene>
<evidence type="ECO:0000313" key="2">
    <source>
        <dbReference type="Proteomes" id="UP000221168"/>
    </source>
</evidence>
<accession>A0A2G1QS48</accession>
<evidence type="ECO:0000313" key="1">
    <source>
        <dbReference type="EMBL" id="PHP68353.1"/>
    </source>
</evidence>